<dbReference type="AlphaFoldDB" id="B6WVC6"/>
<reference evidence="2 3" key="1">
    <citation type="submission" date="2008-10" db="EMBL/GenBank/DDBJ databases">
        <title>Draft genome sequence of Desulvovibrio piger (ATCC 29098).</title>
        <authorList>
            <person name="Sudarsanam P."/>
            <person name="Ley R."/>
            <person name="Guruge J."/>
            <person name="Turnbaugh P.J."/>
            <person name="Mahowald M."/>
            <person name="Liep D."/>
            <person name="Gordon J."/>
        </authorList>
    </citation>
    <scope>NUCLEOTIDE SEQUENCE [LARGE SCALE GENOMIC DNA]</scope>
    <source>
        <strain evidence="2 3">ATCC 29098</strain>
    </source>
</reference>
<gene>
    <name evidence="2" type="ORF">DESPIG_02042</name>
</gene>
<evidence type="ECO:0000313" key="3">
    <source>
        <dbReference type="Proteomes" id="UP000003676"/>
    </source>
</evidence>
<dbReference type="HOGENOM" id="CLU_2436020_0_0_7"/>
<dbReference type="Proteomes" id="UP000003676">
    <property type="component" value="Unassembled WGS sequence"/>
</dbReference>
<protein>
    <submittedName>
        <fullName evidence="2">Uncharacterized protein</fullName>
    </submittedName>
</protein>
<evidence type="ECO:0000313" key="2">
    <source>
        <dbReference type="EMBL" id="EEB33065.1"/>
    </source>
</evidence>
<feature type="region of interest" description="Disordered" evidence="1">
    <location>
        <begin position="1"/>
        <end position="34"/>
    </location>
</feature>
<sequence>MMAASGRNRLPDRAATAAQKRLAGGKPRPYGRKKAPALPGLFRCSGAVSMGKEPAGTYHPSCVFFVLRETFATRKAVVLPRLPILPPKRV</sequence>
<accession>B6WVC6</accession>
<name>B6WVC6_9BACT</name>
<proteinExistence type="predicted"/>
<dbReference type="EMBL" id="ABXU01000063">
    <property type="protein sequence ID" value="EEB33065.1"/>
    <property type="molecule type" value="Genomic_DNA"/>
</dbReference>
<reference evidence="2 3" key="2">
    <citation type="submission" date="2008-10" db="EMBL/GenBank/DDBJ databases">
        <authorList>
            <person name="Fulton L."/>
            <person name="Clifton S."/>
            <person name="Fulton B."/>
            <person name="Xu J."/>
            <person name="Minx P."/>
            <person name="Pepin K.H."/>
            <person name="Johnson M."/>
            <person name="Bhonagiri V."/>
            <person name="Nash W.E."/>
            <person name="Mardis E.R."/>
            <person name="Wilson R.K."/>
        </authorList>
    </citation>
    <scope>NUCLEOTIDE SEQUENCE [LARGE SCALE GENOMIC DNA]</scope>
    <source>
        <strain evidence="2 3">ATCC 29098</strain>
    </source>
</reference>
<organism evidence="2 3">
    <name type="scientific">Desulfovibrio piger ATCC 29098</name>
    <dbReference type="NCBI Taxonomy" id="411464"/>
    <lineage>
        <taxon>Bacteria</taxon>
        <taxon>Pseudomonadati</taxon>
        <taxon>Thermodesulfobacteriota</taxon>
        <taxon>Desulfovibrionia</taxon>
        <taxon>Desulfovibrionales</taxon>
        <taxon>Desulfovibrionaceae</taxon>
        <taxon>Desulfovibrio</taxon>
    </lineage>
</organism>
<comment type="caution">
    <text evidence="2">The sequence shown here is derived from an EMBL/GenBank/DDBJ whole genome shotgun (WGS) entry which is preliminary data.</text>
</comment>
<evidence type="ECO:0000256" key="1">
    <source>
        <dbReference type="SAM" id="MobiDB-lite"/>
    </source>
</evidence>